<keyword evidence="1" id="KW-0175">Coiled coil</keyword>
<reference evidence="3 4" key="1">
    <citation type="submission" date="2016-02" db="EMBL/GenBank/DDBJ databases">
        <title>Comparison of Clostridium stercorarium subspecies using comparative genomics and transcriptomics.</title>
        <authorList>
            <person name="Schellenberg J."/>
            <person name="Thallinger G."/>
            <person name="Levin D.B."/>
            <person name="Zhang X."/>
            <person name="Alvare G."/>
            <person name="Fristensky B."/>
            <person name="Sparling R."/>
        </authorList>
    </citation>
    <scope>NUCLEOTIDE SEQUENCE [LARGE SCALE GENOMIC DNA]</scope>
    <source>
        <strain evidence="3 4">DSM 2910</strain>
    </source>
</reference>
<gene>
    <name evidence="3" type="ORF">CSTERTH_08920</name>
</gene>
<protein>
    <recommendedName>
        <fullName evidence="5">X-X-X-Leu-X-X-Gly heptad repeat-containing protein</fullName>
    </recommendedName>
</protein>
<dbReference type="EMBL" id="CP014672">
    <property type="protein sequence ID" value="ANW99137.1"/>
    <property type="molecule type" value="Genomic_DNA"/>
</dbReference>
<organism evidence="3 4">
    <name type="scientific">Thermoclostridium stercorarium subsp. thermolacticum DSM 2910</name>
    <dbReference type="NCBI Taxonomy" id="1121336"/>
    <lineage>
        <taxon>Bacteria</taxon>
        <taxon>Bacillati</taxon>
        <taxon>Bacillota</taxon>
        <taxon>Clostridia</taxon>
        <taxon>Eubacteriales</taxon>
        <taxon>Oscillospiraceae</taxon>
        <taxon>Thermoclostridium</taxon>
    </lineage>
</organism>
<dbReference type="RefSeq" id="WP_034839540.1">
    <property type="nucleotide sequence ID" value="NZ_CP014672.1"/>
</dbReference>
<proteinExistence type="predicted"/>
<feature type="chain" id="PRO_5039264768" description="X-X-X-Leu-X-X-Gly heptad repeat-containing protein" evidence="2">
    <location>
        <begin position="22"/>
        <end position="767"/>
    </location>
</feature>
<sequence>MKGKALKIISLFLCTILIAVGAVYSVASNDNGKTSENKPADITEKVPASTVPESVFKDETVYVIADANGTVQKIIVSDWLKNALSADKINDVTELENVENIKGDEEYTTGGNNVIVWDANGKDIYYQGITEKELPVNLTVSYNLDGQAISPDELAGKSGKVTIRFDYRNNQYETVKINRKDEKIYVPFAVFTGMILDNDNFSNVEVSNGKVINDGDRTIVIGFAFPGLQEDLGIDRNKFEIPSYVEITADASDFSLGMTVTVASNALFNSIDTEKINSVYDLTGSITELNNAMAQLLDGSSALYDGICTLLEKSGELVSGINQLADGASKLKDGANDLNSGAEQLYNGTAALLQGLDTLAANNDKLNDGAKKVFETFLATAEAQLKEAGFSVPALTIDNYASVLNEILDSLDETKLYNQALEQVTAAVEENRDYIKSQVTNAVREQVEAGVTSAVKEQVTAQVTETVKNQVLTQVTEAVRKNVEEQVILAATGMDKAKYDAAVSAGRIDTATQNMIESAVNEKMAGGDIKALISKNTDEQMQSSNIQSLIAQKVSEQMETEQVKNIITANINSKMAENEIQALIEEKTEEQIQKIVAEKMAGEEVQSKLAAAAEGVKSIKSLKSSLDDYNTFYLGLRNYTSGVAQAASGASELSKGASDLKNGTKVLYNGAVALYDGVNAMKNGAPALTDGITRLKDGAMQLSEGLSQFNEKGIQKLADSVDDAETFTERLKATVKVSKNYRAFAGISDWMDGNVKFIYKTAEIKDK</sequence>
<feature type="coiled-coil region" evidence="1">
    <location>
        <begin position="566"/>
        <end position="593"/>
    </location>
</feature>
<dbReference type="AlphaFoldDB" id="A0A1B1YEF5"/>
<evidence type="ECO:0000256" key="2">
    <source>
        <dbReference type="SAM" id="SignalP"/>
    </source>
</evidence>
<dbReference type="Proteomes" id="UP000092971">
    <property type="component" value="Chromosome"/>
</dbReference>
<evidence type="ECO:0000313" key="4">
    <source>
        <dbReference type="Proteomes" id="UP000092971"/>
    </source>
</evidence>
<evidence type="ECO:0000313" key="3">
    <source>
        <dbReference type="EMBL" id="ANW99137.1"/>
    </source>
</evidence>
<evidence type="ECO:0000256" key="1">
    <source>
        <dbReference type="SAM" id="Coils"/>
    </source>
</evidence>
<keyword evidence="2" id="KW-0732">Signal</keyword>
<feature type="signal peptide" evidence="2">
    <location>
        <begin position="1"/>
        <end position="21"/>
    </location>
</feature>
<dbReference type="Gene3D" id="1.10.287.950">
    <property type="entry name" value="Methyl-accepting chemotaxis protein"/>
    <property type="match status" value="1"/>
</dbReference>
<name>A0A1B1YEF5_THEST</name>
<evidence type="ECO:0008006" key="5">
    <source>
        <dbReference type="Google" id="ProtNLM"/>
    </source>
</evidence>
<accession>A0A1B1YEF5</accession>
<dbReference type="InterPro" id="IPR023908">
    <property type="entry name" value="xxxLxxG_rpt"/>
</dbReference>
<dbReference type="NCBIfam" id="TIGR03057">
    <property type="entry name" value="xxxLxxG_by_4"/>
    <property type="match status" value="3"/>
</dbReference>
<dbReference type="OrthoDB" id="9815841at2"/>